<accession>A0A0F9P6L5</accession>
<reference evidence="1" key="1">
    <citation type="journal article" date="2015" name="Nature">
        <title>Complex archaea that bridge the gap between prokaryotes and eukaryotes.</title>
        <authorList>
            <person name="Spang A."/>
            <person name="Saw J.H."/>
            <person name="Jorgensen S.L."/>
            <person name="Zaremba-Niedzwiedzka K."/>
            <person name="Martijn J."/>
            <person name="Lind A.E."/>
            <person name="van Eijk R."/>
            <person name="Schleper C."/>
            <person name="Guy L."/>
            <person name="Ettema T.J."/>
        </authorList>
    </citation>
    <scope>NUCLEOTIDE SEQUENCE</scope>
</reference>
<evidence type="ECO:0008006" key="2">
    <source>
        <dbReference type="Google" id="ProtNLM"/>
    </source>
</evidence>
<dbReference type="SUPFAM" id="SSF52980">
    <property type="entry name" value="Restriction endonuclease-like"/>
    <property type="match status" value="1"/>
</dbReference>
<dbReference type="Gene3D" id="3.40.960.10">
    <property type="entry name" value="VSR Endonuclease"/>
    <property type="match status" value="1"/>
</dbReference>
<protein>
    <recommendedName>
        <fullName evidence="2">DUF559 domain-containing protein</fullName>
    </recommendedName>
</protein>
<name>A0A0F9P6L5_9ZZZZ</name>
<sequence length="198" mass="22687">MGTRRKRKRNRSHLTIPKNAKEALLIFASKSVPVPKLGRRPPKGERIRQGTRLRQHGYTPEESLMLLAPDGSKPERIIYGWLVRHQVPFEYQVPLMGGRVPGGAIIDFKLNIRFPAILIRVQSYWHTKIGRIIKDELQLQALQNLGYDVRDVWDYEVSTEAKVHTVMTHLIYGPPRRAVRSPSPAQPSGFNAVVALWR</sequence>
<comment type="caution">
    <text evidence="1">The sequence shown here is derived from an EMBL/GenBank/DDBJ whole genome shotgun (WGS) entry which is preliminary data.</text>
</comment>
<proteinExistence type="predicted"/>
<dbReference type="InterPro" id="IPR011335">
    <property type="entry name" value="Restrct_endonuc-II-like"/>
</dbReference>
<dbReference type="EMBL" id="LAZR01005848">
    <property type="protein sequence ID" value="KKM96670.1"/>
    <property type="molecule type" value="Genomic_DNA"/>
</dbReference>
<gene>
    <name evidence="1" type="ORF">LCGC14_1175760</name>
</gene>
<organism evidence="1">
    <name type="scientific">marine sediment metagenome</name>
    <dbReference type="NCBI Taxonomy" id="412755"/>
    <lineage>
        <taxon>unclassified sequences</taxon>
        <taxon>metagenomes</taxon>
        <taxon>ecological metagenomes</taxon>
    </lineage>
</organism>
<dbReference type="AlphaFoldDB" id="A0A0F9P6L5"/>
<evidence type="ECO:0000313" key="1">
    <source>
        <dbReference type="EMBL" id="KKM96670.1"/>
    </source>
</evidence>